<comment type="caution">
    <text evidence="1">The sequence shown here is derived from an EMBL/GenBank/DDBJ whole genome shotgun (WGS) entry which is preliminary data.</text>
</comment>
<protein>
    <submittedName>
        <fullName evidence="1">Antibiotic biosynthesis monooxygenase</fullName>
    </submittedName>
</protein>
<reference evidence="1" key="1">
    <citation type="submission" date="2024-05" db="EMBL/GenBank/DDBJ databases">
        <title>Whole genome shotgun sequence of Streptomyces hygroscopicus NBRC 113678.</title>
        <authorList>
            <person name="Komaki H."/>
            <person name="Tamura T."/>
        </authorList>
    </citation>
    <scope>NUCLEOTIDE SEQUENCE</scope>
    <source>
        <strain evidence="1">N11-34</strain>
    </source>
</reference>
<keyword evidence="1" id="KW-0560">Oxidoreductase</keyword>
<accession>A0ABQ3U6V6</accession>
<proteinExistence type="predicted"/>
<dbReference type="GO" id="GO:0004497">
    <property type="term" value="F:monooxygenase activity"/>
    <property type="evidence" value="ECO:0007669"/>
    <property type="project" value="UniProtKB-KW"/>
</dbReference>
<evidence type="ECO:0000313" key="1">
    <source>
        <dbReference type="EMBL" id="GHJ31337.1"/>
    </source>
</evidence>
<dbReference type="Gene3D" id="3.30.70.100">
    <property type="match status" value="2"/>
</dbReference>
<sequence length="258" mass="28274">MSVLTIPGPLPDAARPDVGAALFSTWSLGTPERQRAAVEAIAATWDSRPWPAPELLSYTVYAGTDGDTLMHHSQWADEAAYHVFFRTRRQERNDAIDSAVPDIKRLGLSSYQRYRSFSAPAAQVDGADPGLFVVAETDFDDADPRLRRNWVDLVVEALEREPDPGLLSADFHLIVDGERHLSTDRARVLSYARWTGAEAYEAAMAAEGPRAGSSAWGRVRAFPGPVGSASRRYHFRRSFVPASKSAPEFTNSPAGTAE</sequence>
<keyword evidence="1" id="KW-0503">Monooxygenase</keyword>
<dbReference type="InterPro" id="IPR011008">
    <property type="entry name" value="Dimeric_a/b-barrel"/>
</dbReference>
<keyword evidence="2" id="KW-1185">Reference proteome</keyword>
<organism evidence="1 2">
    <name type="scientific">Streptomyces hygroscopicus</name>
    <dbReference type="NCBI Taxonomy" id="1912"/>
    <lineage>
        <taxon>Bacteria</taxon>
        <taxon>Bacillati</taxon>
        <taxon>Actinomycetota</taxon>
        <taxon>Actinomycetes</taxon>
        <taxon>Kitasatosporales</taxon>
        <taxon>Streptomycetaceae</taxon>
        <taxon>Streptomyces</taxon>
        <taxon>Streptomyces violaceusniger group</taxon>
    </lineage>
</organism>
<name>A0ABQ3U6V6_STRHY</name>
<gene>
    <name evidence="1" type="ORF">TPA0910_57700</name>
</gene>
<dbReference type="EMBL" id="BNEK01000005">
    <property type="protein sequence ID" value="GHJ31337.1"/>
    <property type="molecule type" value="Genomic_DNA"/>
</dbReference>
<evidence type="ECO:0000313" key="2">
    <source>
        <dbReference type="Proteomes" id="UP001054854"/>
    </source>
</evidence>
<dbReference type="RefSeq" id="WP_236258547.1">
    <property type="nucleotide sequence ID" value="NZ_BNEK01000005.1"/>
</dbReference>
<dbReference type="SUPFAM" id="SSF54909">
    <property type="entry name" value="Dimeric alpha+beta barrel"/>
    <property type="match status" value="1"/>
</dbReference>
<dbReference type="Proteomes" id="UP001054854">
    <property type="component" value="Unassembled WGS sequence"/>
</dbReference>